<dbReference type="Gene3D" id="3.40.190.290">
    <property type="match status" value="1"/>
</dbReference>
<dbReference type="InterPro" id="IPR005119">
    <property type="entry name" value="LysR_subst-bd"/>
</dbReference>
<dbReference type="Pfam" id="PF03466">
    <property type="entry name" value="LysR_substrate"/>
    <property type="match status" value="1"/>
</dbReference>
<dbReference type="SUPFAM" id="SSF53850">
    <property type="entry name" value="Periplasmic binding protein-like II"/>
    <property type="match status" value="1"/>
</dbReference>
<dbReference type="PANTHER" id="PTHR30537">
    <property type="entry name" value="HTH-TYPE TRANSCRIPTIONAL REGULATOR"/>
    <property type="match status" value="1"/>
</dbReference>
<sequence>MEDWDGFRYFLAVVRKGSISAAAETLRVNHTTVSRRIAALEQNLDTRLFDRRKTGFVPTAEAVRLIAAAEEIEAGAKRISRLSLAQDTRLEGALRVTAPLVLIHYLLIPIVAAFGRNYPGIDLFLQGADEISNLINREADIAVRVTAAPMDTLHGYKICDNYSGLYAAPSLLAERGLDAASCLSADDLDWIAHDDDILRNSWHNRLFPAGRCACHTDNKFTAIDAALQGMGVIELPTLIGNAEPGLERLTGYEMKSSQGIWVLYHRDLRNTARVRAFVDSMRTAKIAG</sequence>
<comment type="similarity">
    <text evidence="1">Belongs to the LysR transcriptional regulatory family.</text>
</comment>
<dbReference type="InterPro" id="IPR058163">
    <property type="entry name" value="LysR-type_TF_proteobact-type"/>
</dbReference>
<dbReference type="Pfam" id="PF00126">
    <property type="entry name" value="HTH_1"/>
    <property type="match status" value="1"/>
</dbReference>
<evidence type="ECO:0000256" key="3">
    <source>
        <dbReference type="ARBA" id="ARBA00023125"/>
    </source>
</evidence>
<dbReference type="GO" id="GO:0043565">
    <property type="term" value="F:sequence-specific DNA binding"/>
    <property type="evidence" value="ECO:0007669"/>
    <property type="project" value="TreeGrafter"/>
</dbReference>
<keyword evidence="3" id="KW-0238">DNA-binding</keyword>
<evidence type="ECO:0000313" key="7">
    <source>
        <dbReference type="Proteomes" id="UP001196509"/>
    </source>
</evidence>
<keyword evidence="2" id="KW-0805">Transcription regulation</keyword>
<dbReference type="InterPro" id="IPR036390">
    <property type="entry name" value="WH_DNA-bd_sf"/>
</dbReference>
<dbReference type="PROSITE" id="PS50931">
    <property type="entry name" value="HTH_LYSR"/>
    <property type="match status" value="1"/>
</dbReference>
<dbReference type="PANTHER" id="PTHR30537:SF3">
    <property type="entry name" value="TRANSCRIPTIONAL REGULATORY PROTEIN"/>
    <property type="match status" value="1"/>
</dbReference>
<dbReference type="GO" id="GO:0003700">
    <property type="term" value="F:DNA-binding transcription factor activity"/>
    <property type="evidence" value="ECO:0007669"/>
    <property type="project" value="InterPro"/>
</dbReference>
<dbReference type="Proteomes" id="UP001196509">
    <property type="component" value="Unassembled WGS sequence"/>
</dbReference>
<protein>
    <submittedName>
        <fullName evidence="6">LysR family transcriptional regulator</fullName>
    </submittedName>
</protein>
<evidence type="ECO:0000256" key="2">
    <source>
        <dbReference type="ARBA" id="ARBA00023015"/>
    </source>
</evidence>
<evidence type="ECO:0000313" key="6">
    <source>
        <dbReference type="EMBL" id="MBW8638720.1"/>
    </source>
</evidence>
<evidence type="ECO:0000256" key="4">
    <source>
        <dbReference type="ARBA" id="ARBA00023163"/>
    </source>
</evidence>
<gene>
    <name evidence="6" type="ORF">K1W69_16100</name>
</gene>
<reference evidence="6" key="1">
    <citation type="submission" date="2021-08" db="EMBL/GenBank/DDBJ databases">
        <title>Hoeflea bacterium WL0058 sp. nov., isolated from the sediment.</title>
        <authorList>
            <person name="Wang L."/>
            <person name="Zhang D."/>
        </authorList>
    </citation>
    <scope>NUCLEOTIDE SEQUENCE</scope>
    <source>
        <strain evidence="6">WL0058</strain>
    </source>
</reference>
<evidence type="ECO:0000256" key="1">
    <source>
        <dbReference type="ARBA" id="ARBA00009437"/>
    </source>
</evidence>
<name>A0AAE3D0P5_9HYPH</name>
<proteinExistence type="inferred from homology"/>
<dbReference type="SUPFAM" id="SSF46785">
    <property type="entry name" value="Winged helix' DNA-binding domain"/>
    <property type="match status" value="1"/>
</dbReference>
<dbReference type="InterPro" id="IPR000847">
    <property type="entry name" value="LysR_HTH_N"/>
</dbReference>
<organism evidence="6 7">
    <name type="scientific">Flavimaribacter sediminis</name>
    <dbReference type="NCBI Taxonomy" id="2865987"/>
    <lineage>
        <taxon>Bacteria</taxon>
        <taxon>Pseudomonadati</taxon>
        <taxon>Pseudomonadota</taxon>
        <taxon>Alphaproteobacteria</taxon>
        <taxon>Hyphomicrobiales</taxon>
        <taxon>Rhizobiaceae</taxon>
        <taxon>Flavimaribacter</taxon>
    </lineage>
</organism>
<dbReference type="Gene3D" id="1.10.10.10">
    <property type="entry name" value="Winged helix-like DNA-binding domain superfamily/Winged helix DNA-binding domain"/>
    <property type="match status" value="1"/>
</dbReference>
<comment type="caution">
    <text evidence="6">The sequence shown here is derived from an EMBL/GenBank/DDBJ whole genome shotgun (WGS) entry which is preliminary data.</text>
</comment>
<dbReference type="InterPro" id="IPR036388">
    <property type="entry name" value="WH-like_DNA-bd_sf"/>
</dbReference>
<dbReference type="AlphaFoldDB" id="A0AAE3D0P5"/>
<accession>A0AAE3D0P5</accession>
<dbReference type="EMBL" id="JAICBX010000003">
    <property type="protein sequence ID" value="MBW8638720.1"/>
    <property type="molecule type" value="Genomic_DNA"/>
</dbReference>
<keyword evidence="4" id="KW-0804">Transcription</keyword>
<feature type="domain" description="HTH lysR-type" evidence="5">
    <location>
        <begin position="1"/>
        <end position="59"/>
    </location>
</feature>
<keyword evidence="7" id="KW-1185">Reference proteome</keyword>
<dbReference type="GO" id="GO:0006351">
    <property type="term" value="P:DNA-templated transcription"/>
    <property type="evidence" value="ECO:0007669"/>
    <property type="project" value="TreeGrafter"/>
</dbReference>
<dbReference type="RefSeq" id="WP_220229455.1">
    <property type="nucleotide sequence ID" value="NZ_JAICBX010000003.1"/>
</dbReference>
<evidence type="ECO:0000259" key="5">
    <source>
        <dbReference type="PROSITE" id="PS50931"/>
    </source>
</evidence>